<feature type="non-terminal residue" evidence="2">
    <location>
        <position position="96"/>
    </location>
</feature>
<gene>
    <name evidence="2" type="primary">ORF70781</name>
</gene>
<dbReference type="EMBL" id="HACG01022726">
    <property type="protein sequence ID" value="CEK69591.1"/>
    <property type="molecule type" value="Transcribed_RNA"/>
</dbReference>
<feature type="region of interest" description="Disordered" evidence="1">
    <location>
        <begin position="33"/>
        <end position="58"/>
    </location>
</feature>
<dbReference type="AlphaFoldDB" id="A0A0B6ZP21"/>
<proteinExistence type="predicted"/>
<evidence type="ECO:0000313" key="2">
    <source>
        <dbReference type="EMBL" id="CEK69591.1"/>
    </source>
</evidence>
<feature type="compositionally biased region" description="Low complexity" evidence="1">
    <location>
        <begin position="33"/>
        <end position="45"/>
    </location>
</feature>
<reference evidence="2" key="1">
    <citation type="submission" date="2014-12" db="EMBL/GenBank/DDBJ databases">
        <title>Insight into the proteome of Arion vulgaris.</title>
        <authorList>
            <person name="Aradska J."/>
            <person name="Bulat T."/>
            <person name="Smidak R."/>
            <person name="Sarate P."/>
            <person name="Gangsoo J."/>
            <person name="Sialana F."/>
            <person name="Bilban M."/>
            <person name="Lubec G."/>
        </authorList>
    </citation>
    <scope>NUCLEOTIDE SEQUENCE</scope>
    <source>
        <tissue evidence="2">Skin</tissue>
    </source>
</reference>
<evidence type="ECO:0000256" key="1">
    <source>
        <dbReference type="SAM" id="MobiDB-lite"/>
    </source>
</evidence>
<protein>
    <submittedName>
        <fullName evidence="2">Uncharacterized protein</fullName>
    </submittedName>
</protein>
<organism evidence="2">
    <name type="scientific">Arion vulgaris</name>
    <dbReference type="NCBI Taxonomy" id="1028688"/>
    <lineage>
        <taxon>Eukaryota</taxon>
        <taxon>Metazoa</taxon>
        <taxon>Spiralia</taxon>
        <taxon>Lophotrochozoa</taxon>
        <taxon>Mollusca</taxon>
        <taxon>Gastropoda</taxon>
        <taxon>Heterobranchia</taxon>
        <taxon>Euthyneura</taxon>
        <taxon>Panpulmonata</taxon>
        <taxon>Eupulmonata</taxon>
        <taxon>Stylommatophora</taxon>
        <taxon>Helicina</taxon>
        <taxon>Arionoidea</taxon>
        <taxon>Arionidae</taxon>
        <taxon>Arion</taxon>
    </lineage>
</organism>
<name>A0A0B6ZP21_9EUPU</name>
<feature type="non-terminal residue" evidence="2">
    <location>
        <position position="1"/>
    </location>
</feature>
<accession>A0A0B6ZP21</accession>
<sequence length="96" mass="10269">TQQILMNPASVQVEASNTANNVDSMFSPQISNISGIGSSSRNSSNVKTDKHNLGQLSGKSVEHGNWRLDRIETWPACVTAYVGVLTSVMECSDVAT</sequence>